<dbReference type="PANTHER" id="PTHR40055:SF1">
    <property type="entry name" value="TRANSCRIPTIONAL REGULATOR YGIV-RELATED"/>
    <property type="match status" value="1"/>
</dbReference>
<protein>
    <submittedName>
        <fullName evidence="5">AraC family transcriptional regulator</fullName>
    </submittedName>
</protein>
<dbReference type="SMART" id="SM00871">
    <property type="entry name" value="AraC_E_bind"/>
    <property type="match status" value="1"/>
</dbReference>
<dbReference type="PRINTS" id="PR00032">
    <property type="entry name" value="HTHARAC"/>
</dbReference>
<evidence type="ECO:0000313" key="6">
    <source>
        <dbReference type="Proteomes" id="UP000257039"/>
    </source>
</evidence>
<evidence type="ECO:0000313" key="5">
    <source>
        <dbReference type="EMBL" id="RDH44799.1"/>
    </source>
</evidence>
<dbReference type="InterPro" id="IPR009057">
    <property type="entry name" value="Homeodomain-like_sf"/>
</dbReference>
<dbReference type="AlphaFoldDB" id="A0A4P9VPY8"/>
<dbReference type="Pfam" id="PF12833">
    <property type="entry name" value="HTH_18"/>
    <property type="match status" value="1"/>
</dbReference>
<evidence type="ECO:0000256" key="3">
    <source>
        <dbReference type="ARBA" id="ARBA00023163"/>
    </source>
</evidence>
<dbReference type="PROSITE" id="PS01124">
    <property type="entry name" value="HTH_ARAC_FAMILY_2"/>
    <property type="match status" value="1"/>
</dbReference>
<keyword evidence="3" id="KW-0804">Transcription</keyword>
<dbReference type="Gene3D" id="3.20.80.10">
    <property type="entry name" value="Regulatory factor, effector binding domain"/>
    <property type="match status" value="1"/>
</dbReference>
<organism evidence="5 6">
    <name type="scientific">Zooshikella ganghwensis</name>
    <dbReference type="NCBI Taxonomy" id="202772"/>
    <lineage>
        <taxon>Bacteria</taxon>
        <taxon>Pseudomonadati</taxon>
        <taxon>Pseudomonadota</taxon>
        <taxon>Gammaproteobacteria</taxon>
        <taxon>Oceanospirillales</taxon>
        <taxon>Zooshikellaceae</taxon>
        <taxon>Zooshikella</taxon>
    </lineage>
</organism>
<dbReference type="EMBL" id="NDXW01000001">
    <property type="protein sequence ID" value="RDH44799.1"/>
    <property type="molecule type" value="Genomic_DNA"/>
</dbReference>
<accession>A0A4P9VPY8</accession>
<dbReference type="InterPro" id="IPR010499">
    <property type="entry name" value="AraC_E-bd"/>
</dbReference>
<evidence type="ECO:0000256" key="2">
    <source>
        <dbReference type="ARBA" id="ARBA00023125"/>
    </source>
</evidence>
<evidence type="ECO:0000256" key="1">
    <source>
        <dbReference type="ARBA" id="ARBA00023015"/>
    </source>
</evidence>
<dbReference type="SMART" id="SM00342">
    <property type="entry name" value="HTH_ARAC"/>
    <property type="match status" value="1"/>
</dbReference>
<dbReference type="PANTHER" id="PTHR40055">
    <property type="entry name" value="TRANSCRIPTIONAL REGULATOR YGIV-RELATED"/>
    <property type="match status" value="1"/>
</dbReference>
<evidence type="ECO:0000259" key="4">
    <source>
        <dbReference type="PROSITE" id="PS01124"/>
    </source>
</evidence>
<dbReference type="GO" id="GO:0043565">
    <property type="term" value="F:sequence-specific DNA binding"/>
    <property type="evidence" value="ECO:0007669"/>
    <property type="project" value="InterPro"/>
</dbReference>
<sequence>MLITMEHKTITQHTALEYKRRVCLAMNYISQNLDRELSLEEIAQQASFSMFHFHRIFKAVVGETIAEFTRRVRLEVAANHLRSKPNDSITTIALQYAFSSSQNFSKAFRQHFKVSPSEYRKYKRKIGNTPSNPENVLSLKATYAIPPSPSDLPTTNRRSEVNAEIKTLPEYRVAYVRKIGPYGQTTCEAAFNELMQWAAPKGLLSTGIVLGVYWDNPEVTPPEKCRVDACITLPPEMKLEGPVATQTIQGGNFAVCHFEMSGNNFEQAWDEAFAWLVENGYECGDQPCYERYYNNASEHPEGKWIFDVCIPLLTKS</sequence>
<dbReference type="PROSITE" id="PS00041">
    <property type="entry name" value="HTH_ARAC_FAMILY_1"/>
    <property type="match status" value="1"/>
</dbReference>
<dbReference type="InterPro" id="IPR020449">
    <property type="entry name" value="Tscrpt_reg_AraC-type_HTH"/>
</dbReference>
<dbReference type="InterPro" id="IPR011256">
    <property type="entry name" value="Reg_factor_effector_dom_sf"/>
</dbReference>
<dbReference type="InterPro" id="IPR050908">
    <property type="entry name" value="SmbC-like"/>
</dbReference>
<dbReference type="InterPro" id="IPR029442">
    <property type="entry name" value="GyrI-like"/>
</dbReference>
<keyword evidence="1" id="KW-0805">Transcription regulation</keyword>
<gene>
    <name evidence="5" type="ORF">B9G39_15910</name>
</gene>
<dbReference type="InterPro" id="IPR018060">
    <property type="entry name" value="HTH_AraC"/>
</dbReference>
<dbReference type="SUPFAM" id="SSF55136">
    <property type="entry name" value="Probable bacterial effector-binding domain"/>
    <property type="match status" value="1"/>
</dbReference>
<dbReference type="Pfam" id="PF06445">
    <property type="entry name" value="GyrI-like"/>
    <property type="match status" value="1"/>
</dbReference>
<proteinExistence type="predicted"/>
<keyword evidence="2" id="KW-0238">DNA-binding</keyword>
<dbReference type="GO" id="GO:0003700">
    <property type="term" value="F:DNA-binding transcription factor activity"/>
    <property type="evidence" value="ECO:0007669"/>
    <property type="project" value="InterPro"/>
</dbReference>
<dbReference type="Proteomes" id="UP000257039">
    <property type="component" value="Unassembled WGS sequence"/>
</dbReference>
<dbReference type="Gene3D" id="1.10.10.60">
    <property type="entry name" value="Homeodomain-like"/>
    <property type="match status" value="2"/>
</dbReference>
<feature type="domain" description="HTH araC/xylS-type" evidence="4">
    <location>
        <begin position="23"/>
        <end position="122"/>
    </location>
</feature>
<dbReference type="SUPFAM" id="SSF46689">
    <property type="entry name" value="Homeodomain-like"/>
    <property type="match status" value="2"/>
</dbReference>
<dbReference type="InterPro" id="IPR018062">
    <property type="entry name" value="HTH_AraC-typ_CS"/>
</dbReference>
<name>A0A4P9VPY8_9GAMM</name>
<reference evidence="5 6" key="1">
    <citation type="submission" date="2017-04" db="EMBL/GenBank/DDBJ databases">
        <title>Draft genome sequence of Zooshikella ganghwensis VG4 isolated from Red Sea sediments.</title>
        <authorList>
            <person name="Rehman Z."/>
            <person name="Alam I."/>
            <person name="Kamau A."/>
            <person name="Bajic V."/>
            <person name="Leiknes T."/>
        </authorList>
    </citation>
    <scope>NUCLEOTIDE SEQUENCE [LARGE SCALE GENOMIC DNA]</scope>
    <source>
        <strain evidence="5 6">VG4</strain>
    </source>
</reference>
<keyword evidence="6" id="KW-1185">Reference proteome</keyword>
<comment type="caution">
    <text evidence="5">The sequence shown here is derived from an EMBL/GenBank/DDBJ whole genome shotgun (WGS) entry which is preliminary data.</text>
</comment>